<dbReference type="OrthoDB" id="5357513at2759"/>
<evidence type="ECO:0000313" key="3">
    <source>
        <dbReference type="Proteomes" id="UP000027195"/>
    </source>
</evidence>
<dbReference type="GO" id="GO:0016491">
    <property type="term" value="F:oxidoreductase activity"/>
    <property type="evidence" value="ECO:0007669"/>
    <property type="project" value="InterPro"/>
</dbReference>
<reference evidence="3" key="1">
    <citation type="journal article" date="2014" name="Proc. Natl. Acad. Sci. U.S.A.">
        <title>Extensive sampling of basidiomycete genomes demonstrates inadequacy of the white-rot/brown-rot paradigm for wood decay fungi.</title>
        <authorList>
            <person name="Riley R."/>
            <person name="Salamov A.A."/>
            <person name="Brown D.W."/>
            <person name="Nagy L.G."/>
            <person name="Floudas D."/>
            <person name="Held B.W."/>
            <person name="Levasseur A."/>
            <person name="Lombard V."/>
            <person name="Morin E."/>
            <person name="Otillar R."/>
            <person name="Lindquist E.A."/>
            <person name="Sun H."/>
            <person name="LaButti K.M."/>
            <person name="Schmutz J."/>
            <person name="Jabbour D."/>
            <person name="Luo H."/>
            <person name="Baker S.E."/>
            <person name="Pisabarro A.G."/>
            <person name="Walton J.D."/>
            <person name="Blanchette R.A."/>
            <person name="Henrissat B."/>
            <person name="Martin F."/>
            <person name="Cullen D."/>
            <person name="Hibbett D.S."/>
            <person name="Grigoriev I.V."/>
        </authorList>
    </citation>
    <scope>NUCLEOTIDE SEQUENCE [LARGE SCALE GENOMIC DNA]</scope>
    <source>
        <strain evidence="3">FD-172 SS1</strain>
    </source>
</reference>
<accession>A0A067NCA8</accession>
<dbReference type="InterPro" id="IPR036812">
    <property type="entry name" value="NAD(P)_OxRdtase_dom_sf"/>
</dbReference>
<evidence type="ECO:0000313" key="2">
    <source>
        <dbReference type="EMBL" id="KDQ21752.1"/>
    </source>
</evidence>
<dbReference type="EMBL" id="KL198016">
    <property type="protein sequence ID" value="KDQ21752.1"/>
    <property type="molecule type" value="Genomic_DNA"/>
</dbReference>
<dbReference type="Gene3D" id="3.20.20.100">
    <property type="entry name" value="NADP-dependent oxidoreductase domain"/>
    <property type="match status" value="1"/>
</dbReference>
<organism evidence="2 3">
    <name type="scientific">Botryobasidium botryosum (strain FD-172 SS1)</name>
    <dbReference type="NCBI Taxonomy" id="930990"/>
    <lineage>
        <taxon>Eukaryota</taxon>
        <taxon>Fungi</taxon>
        <taxon>Dikarya</taxon>
        <taxon>Basidiomycota</taxon>
        <taxon>Agaricomycotina</taxon>
        <taxon>Agaricomycetes</taxon>
        <taxon>Cantharellales</taxon>
        <taxon>Botryobasidiaceae</taxon>
        <taxon>Botryobasidium</taxon>
    </lineage>
</organism>
<dbReference type="InParanoid" id="A0A067NCA8"/>
<dbReference type="Pfam" id="PF00248">
    <property type="entry name" value="Aldo_ket_red"/>
    <property type="match status" value="1"/>
</dbReference>
<dbReference type="PRINTS" id="PR00069">
    <property type="entry name" value="ALDKETRDTASE"/>
</dbReference>
<protein>
    <recommendedName>
        <fullName evidence="1">NADP-dependent oxidoreductase domain-containing protein</fullName>
    </recommendedName>
</protein>
<feature type="domain" description="NADP-dependent oxidoreductase" evidence="1">
    <location>
        <begin position="13"/>
        <end position="196"/>
    </location>
</feature>
<dbReference type="PANTHER" id="PTHR43827">
    <property type="entry name" value="2,5-DIKETO-D-GLUCONIC ACID REDUCTASE"/>
    <property type="match status" value="1"/>
</dbReference>
<dbReference type="InterPro" id="IPR023210">
    <property type="entry name" value="NADP_OxRdtase_dom"/>
</dbReference>
<evidence type="ECO:0000259" key="1">
    <source>
        <dbReference type="Pfam" id="PF00248"/>
    </source>
</evidence>
<dbReference type="HOGENOM" id="CLU_023205_10_1_1"/>
<dbReference type="Proteomes" id="UP000027195">
    <property type="component" value="Unassembled WGS sequence"/>
</dbReference>
<dbReference type="PANTHER" id="PTHR43827:SF8">
    <property type="entry name" value="ALDO_KETO REDUCTASE FAMILY PROTEIN"/>
    <property type="match status" value="1"/>
</dbReference>
<dbReference type="CDD" id="cd19071">
    <property type="entry name" value="AKR_AKR1-5-like"/>
    <property type="match status" value="1"/>
</dbReference>
<sequence length="282" mass="31630">MAHPFPKIIYGTAWKREHTADLIVKAVKQGFRAIDTACQPKHYREDLVGSALGTLYESNIIKREDLFLQTKYTPIGGQDRSQPIPYDPSDAVQAQVRASFSTSLRNLRTTYLDGYLLHSPLNTDARTLEAWRTLVALRDEGKVRLIGVSNVYDVRVLRLLAAEGGSGVDIVQNRWYEGNVWDGDVVEYCRNEGIHYESFWTLSGSPSLLQHPSILSISRKLSCTPAQAIFRLAQEWGVTPLAGSKNEGHMKDGVETEKIALEGVENDVELLRELMISEVERA</sequence>
<dbReference type="InterPro" id="IPR020471">
    <property type="entry name" value="AKR"/>
</dbReference>
<dbReference type="SUPFAM" id="SSF51430">
    <property type="entry name" value="NAD(P)-linked oxidoreductase"/>
    <property type="match status" value="1"/>
</dbReference>
<dbReference type="STRING" id="930990.A0A067NCA8"/>
<proteinExistence type="predicted"/>
<gene>
    <name evidence="2" type="ORF">BOTBODRAFT_61376</name>
</gene>
<keyword evidence="3" id="KW-1185">Reference proteome</keyword>
<name>A0A067NCA8_BOTB1</name>
<dbReference type="AlphaFoldDB" id="A0A067NCA8"/>